<dbReference type="HOGENOM" id="CLU_2402418_0_0_1"/>
<protein>
    <submittedName>
        <fullName evidence="1">Uncharacterized protein</fullName>
    </submittedName>
</protein>
<name>T1HN42_RHOPR</name>
<reference evidence="1" key="1">
    <citation type="submission" date="2015-05" db="UniProtKB">
        <authorList>
            <consortium name="EnsemblMetazoa"/>
        </authorList>
    </citation>
    <scope>IDENTIFICATION</scope>
</reference>
<accession>T1HN42</accession>
<dbReference type="AlphaFoldDB" id="T1HN42"/>
<organism evidence="1 2">
    <name type="scientific">Rhodnius prolixus</name>
    <name type="common">Triatomid bug</name>
    <dbReference type="NCBI Taxonomy" id="13249"/>
    <lineage>
        <taxon>Eukaryota</taxon>
        <taxon>Metazoa</taxon>
        <taxon>Ecdysozoa</taxon>
        <taxon>Arthropoda</taxon>
        <taxon>Hexapoda</taxon>
        <taxon>Insecta</taxon>
        <taxon>Pterygota</taxon>
        <taxon>Neoptera</taxon>
        <taxon>Paraneoptera</taxon>
        <taxon>Hemiptera</taxon>
        <taxon>Heteroptera</taxon>
        <taxon>Panheteroptera</taxon>
        <taxon>Cimicomorpha</taxon>
        <taxon>Reduviidae</taxon>
        <taxon>Triatominae</taxon>
        <taxon>Rhodnius</taxon>
    </lineage>
</organism>
<dbReference type="Proteomes" id="UP000015103">
    <property type="component" value="Unassembled WGS sequence"/>
</dbReference>
<sequence>MVYPIKYRVLTPSKVRAKRDIIFYFGFQFKDVYSDYSRNLLTNMRCDTSLYSKSLAKYLQFVMTKANRRRRRFTMKVAKHIFLAVSNKLLIRS</sequence>
<evidence type="ECO:0000313" key="1">
    <source>
        <dbReference type="EnsemblMetazoa" id="RPRC005466-PA"/>
    </source>
</evidence>
<dbReference type="EMBL" id="ACPB03006331">
    <property type="status" value="NOT_ANNOTATED_CDS"/>
    <property type="molecule type" value="Genomic_DNA"/>
</dbReference>
<dbReference type="EnsemblMetazoa" id="RPRC005466-RA">
    <property type="protein sequence ID" value="RPRC005466-PA"/>
    <property type="gene ID" value="RPRC005466"/>
</dbReference>
<evidence type="ECO:0000313" key="2">
    <source>
        <dbReference type="Proteomes" id="UP000015103"/>
    </source>
</evidence>
<proteinExistence type="predicted"/>
<dbReference type="InParanoid" id="T1HN42"/>
<dbReference type="VEuPathDB" id="VectorBase:RPRC005466"/>
<keyword evidence="2" id="KW-1185">Reference proteome</keyword>